<proteinExistence type="predicted"/>
<evidence type="ECO:0000313" key="2">
    <source>
        <dbReference type="Proteomes" id="UP001500795"/>
    </source>
</evidence>
<dbReference type="EMBL" id="BAABCX010000003">
    <property type="protein sequence ID" value="GAA3542650.1"/>
    <property type="molecule type" value="Genomic_DNA"/>
</dbReference>
<dbReference type="Proteomes" id="UP001500795">
    <property type="component" value="Unassembled WGS sequence"/>
</dbReference>
<protein>
    <submittedName>
        <fullName evidence="1">Uncharacterized protein</fullName>
    </submittedName>
</protein>
<gene>
    <name evidence="1" type="ORF">GCM10022394_23230</name>
</gene>
<comment type="caution">
    <text evidence="1">The sequence shown here is derived from an EMBL/GenBank/DDBJ whole genome shotgun (WGS) entry which is preliminary data.</text>
</comment>
<sequence>MKHGLLILGLWLPWALTASEADIKQAIEEGQKAYQAGELSQAAAQFDYVATLIRQQQAAGMGELFPAPLDGWQAEEVSSQAGSAALFGGGINASRTYRMDDKRLEIVITKDSPLLQTMAMLFTNPSMAAMGGYKVKRIQGQTAMFKQEGTSMELQMLIANTLLQFNGHALSEAELTAYAEAVDYQALTRL</sequence>
<keyword evidence="2" id="KW-1185">Reference proteome</keyword>
<accession>A0ABP6W1F1</accession>
<evidence type="ECO:0000313" key="1">
    <source>
        <dbReference type="EMBL" id="GAA3542650.1"/>
    </source>
</evidence>
<dbReference type="RefSeq" id="WP_344958150.1">
    <property type="nucleotide sequence ID" value="NZ_BAABCX010000003.1"/>
</dbReference>
<reference evidence="2" key="1">
    <citation type="journal article" date="2019" name="Int. J. Syst. Evol. Microbiol.">
        <title>The Global Catalogue of Microorganisms (GCM) 10K type strain sequencing project: providing services to taxonomists for standard genome sequencing and annotation.</title>
        <authorList>
            <consortium name="The Broad Institute Genomics Platform"/>
            <consortium name="The Broad Institute Genome Sequencing Center for Infectious Disease"/>
            <person name="Wu L."/>
            <person name="Ma J."/>
        </authorList>
    </citation>
    <scope>NUCLEOTIDE SEQUENCE [LARGE SCALE GENOMIC DNA]</scope>
    <source>
        <strain evidence="2">JCM 17110</strain>
    </source>
</reference>
<organism evidence="1 2">
    <name type="scientific">Zobellella aerophila</name>
    <dbReference type="NCBI Taxonomy" id="870480"/>
    <lineage>
        <taxon>Bacteria</taxon>
        <taxon>Pseudomonadati</taxon>
        <taxon>Pseudomonadota</taxon>
        <taxon>Gammaproteobacteria</taxon>
        <taxon>Aeromonadales</taxon>
        <taxon>Aeromonadaceae</taxon>
        <taxon>Zobellella</taxon>
    </lineage>
</organism>
<name>A0ABP6W1F1_9GAMM</name>